<accession>A0A511KN04</accession>
<keyword evidence="1" id="KW-1133">Transmembrane helix</keyword>
<name>A0A511KN04_RHOTO</name>
<feature type="transmembrane region" description="Helical" evidence="1">
    <location>
        <begin position="16"/>
        <end position="42"/>
    </location>
</feature>
<comment type="caution">
    <text evidence="2">The sequence shown here is derived from an EMBL/GenBank/DDBJ whole genome shotgun (WGS) entry which is preliminary data.</text>
</comment>
<dbReference type="AlphaFoldDB" id="A0A511KN04"/>
<evidence type="ECO:0000313" key="2">
    <source>
        <dbReference type="EMBL" id="GEM10894.1"/>
    </source>
</evidence>
<evidence type="ECO:0000313" key="3">
    <source>
        <dbReference type="Proteomes" id="UP000321518"/>
    </source>
</evidence>
<organism evidence="2 3">
    <name type="scientific">Rhodotorula toruloides</name>
    <name type="common">Yeast</name>
    <name type="synonym">Rhodosporidium toruloides</name>
    <dbReference type="NCBI Taxonomy" id="5286"/>
    <lineage>
        <taxon>Eukaryota</taxon>
        <taxon>Fungi</taxon>
        <taxon>Dikarya</taxon>
        <taxon>Basidiomycota</taxon>
        <taxon>Pucciniomycotina</taxon>
        <taxon>Microbotryomycetes</taxon>
        <taxon>Sporidiobolales</taxon>
        <taxon>Sporidiobolaceae</taxon>
        <taxon>Rhodotorula</taxon>
    </lineage>
</organism>
<dbReference type="EMBL" id="BJWK01000012">
    <property type="protein sequence ID" value="GEM10894.1"/>
    <property type="molecule type" value="Genomic_DNA"/>
</dbReference>
<feature type="transmembrane region" description="Helical" evidence="1">
    <location>
        <begin position="51"/>
        <end position="78"/>
    </location>
</feature>
<dbReference type="OrthoDB" id="2526919at2759"/>
<protein>
    <submittedName>
        <fullName evidence="2">Uncharacterized protein</fullName>
    </submittedName>
</protein>
<dbReference type="PANTHER" id="PTHR40465">
    <property type="entry name" value="CHROMOSOME 1, WHOLE GENOME SHOTGUN SEQUENCE"/>
    <property type="match status" value="1"/>
</dbReference>
<keyword evidence="1" id="KW-0472">Membrane</keyword>
<proteinExistence type="predicted"/>
<sequence>MSTGALTVVPTFDSTLGAFVIGTMLAFFLQGFTLFETIIFFLNCRKSREPWWYIVTVVIVLLIDLLHSAFAFNTIWLWTVENYGNPSILALSPWSFTAEPVLTGTQALIVHVFYALRIYGVSDAKPGGRLIAVVVTALSVFQFGFASAVTSKIVEYDREFIRFAGWLWDFHYINQVSNSMAGPFERSSKTVIKVALIILMTNGLSASAAVIATVLFGSFRHANWHAIAQLCLAKLLALSLLIALNARTLLADMLGVDAGTFYSIGARPTKKAPIMYNGVYVGGGSQPDGIYGRAAGAGFDALGKTVNSPSPNGAFNHGGIVEGEEGVVYPISVLRQGTTFANGKDGDGTLSRASSFAEKEPISFDDELEHGSRRRVGATPRNRDLAEPHYCRSRQPFARATSDQTLPATTINHPYSNV</sequence>
<evidence type="ECO:0000256" key="1">
    <source>
        <dbReference type="SAM" id="Phobius"/>
    </source>
</evidence>
<feature type="transmembrane region" description="Helical" evidence="1">
    <location>
        <begin position="130"/>
        <end position="149"/>
    </location>
</feature>
<dbReference type="Proteomes" id="UP000321518">
    <property type="component" value="Unassembled WGS sequence"/>
</dbReference>
<feature type="transmembrane region" description="Helical" evidence="1">
    <location>
        <begin position="222"/>
        <end position="244"/>
    </location>
</feature>
<keyword evidence="1" id="KW-0812">Transmembrane</keyword>
<feature type="transmembrane region" description="Helical" evidence="1">
    <location>
        <begin position="194"/>
        <end position="216"/>
    </location>
</feature>
<gene>
    <name evidence="2" type="ORF">Rt10032_c12g4911</name>
</gene>
<reference evidence="2 3" key="1">
    <citation type="submission" date="2019-07" db="EMBL/GenBank/DDBJ databases">
        <title>Rhodotorula toruloides NBRC10032 genome sequencing.</title>
        <authorList>
            <person name="Shida Y."/>
            <person name="Takaku H."/>
            <person name="Ogasawara W."/>
            <person name="Mori K."/>
        </authorList>
    </citation>
    <scope>NUCLEOTIDE SEQUENCE [LARGE SCALE GENOMIC DNA]</scope>
    <source>
        <strain evidence="2 3">NBRC10032</strain>
    </source>
</reference>
<dbReference type="PANTHER" id="PTHR40465:SF1">
    <property type="entry name" value="DUF6534 DOMAIN-CONTAINING PROTEIN"/>
    <property type="match status" value="1"/>
</dbReference>